<dbReference type="SMART" id="SM00448">
    <property type="entry name" value="REC"/>
    <property type="match status" value="1"/>
</dbReference>
<reference evidence="7 8" key="1">
    <citation type="journal article" date="2018" name="Aquat. Microb. Ecol.">
        <title>Gammaproteobacterial methanotrophs dominate.</title>
        <authorList>
            <person name="Rissanen A.J."/>
            <person name="Saarenheimo J."/>
            <person name="Tiirola M."/>
            <person name="Peura S."/>
            <person name="Aalto S.L."/>
            <person name="Karvinen A."/>
            <person name="Nykanen H."/>
        </authorList>
    </citation>
    <scope>NUCLEOTIDE SEQUENCE [LARGE SCALE GENOMIC DNA]</scope>
    <source>
        <strain evidence="7">AMbin10</strain>
    </source>
</reference>
<feature type="domain" description="Response regulatory" evidence="3">
    <location>
        <begin position="19"/>
        <end position="133"/>
    </location>
</feature>
<dbReference type="InterPro" id="IPR000160">
    <property type="entry name" value="GGDEF_dom"/>
</dbReference>
<dbReference type="InterPro" id="IPR001610">
    <property type="entry name" value="PAC"/>
</dbReference>
<dbReference type="PROSITE" id="PS50110">
    <property type="entry name" value="RESPONSE_REGULATORY"/>
    <property type="match status" value="1"/>
</dbReference>
<dbReference type="FunFam" id="3.30.70.270:FF:000001">
    <property type="entry name" value="Diguanylate cyclase domain protein"/>
    <property type="match status" value="1"/>
</dbReference>
<name>A0A2W4QTT7_9GAMM</name>
<dbReference type="InterPro" id="IPR029787">
    <property type="entry name" value="Nucleotide_cyclase"/>
</dbReference>
<dbReference type="Pfam" id="PF00072">
    <property type="entry name" value="Response_reg"/>
    <property type="match status" value="1"/>
</dbReference>
<evidence type="ECO:0000256" key="1">
    <source>
        <dbReference type="ARBA" id="ARBA00001946"/>
    </source>
</evidence>
<keyword evidence="2" id="KW-0597">Phosphoprotein</keyword>
<dbReference type="GO" id="GO:0003824">
    <property type="term" value="F:catalytic activity"/>
    <property type="evidence" value="ECO:0007669"/>
    <property type="project" value="UniProtKB-ARBA"/>
</dbReference>
<dbReference type="SMART" id="SM00091">
    <property type="entry name" value="PAS"/>
    <property type="match status" value="1"/>
</dbReference>
<dbReference type="Pfam" id="PF00989">
    <property type="entry name" value="PAS"/>
    <property type="match status" value="1"/>
</dbReference>
<dbReference type="SUPFAM" id="SSF52172">
    <property type="entry name" value="CheY-like"/>
    <property type="match status" value="1"/>
</dbReference>
<dbReference type="SUPFAM" id="SSF55073">
    <property type="entry name" value="Nucleotide cyclase"/>
    <property type="match status" value="1"/>
</dbReference>
<dbReference type="PANTHER" id="PTHR46663">
    <property type="entry name" value="DIGUANYLATE CYCLASE DGCT-RELATED"/>
    <property type="match status" value="1"/>
</dbReference>
<feature type="domain" description="GGDEF" evidence="6">
    <location>
        <begin position="312"/>
        <end position="449"/>
    </location>
</feature>
<evidence type="ECO:0000259" key="3">
    <source>
        <dbReference type="PROSITE" id="PS50110"/>
    </source>
</evidence>
<dbReference type="InterPro" id="IPR052163">
    <property type="entry name" value="DGC-Regulatory_Protein"/>
</dbReference>
<dbReference type="InterPro" id="IPR013767">
    <property type="entry name" value="PAS_fold"/>
</dbReference>
<dbReference type="CDD" id="cd17536">
    <property type="entry name" value="REC_YesN-like"/>
    <property type="match status" value="1"/>
</dbReference>
<accession>A0A2W4QTT7</accession>
<proteinExistence type="predicted"/>
<dbReference type="CDD" id="cd01949">
    <property type="entry name" value="GGDEF"/>
    <property type="match status" value="1"/>
</dbReference>
<dbReference type="Gene3D" id="3.30.70.270">
    <property type="match status" value="1"/>
</dbReference>
<sequence length="461" mass="52031">MTTQLTETDDDTEWLKELRILYVEDEEGIRLQLGQFLKRRVQDVIIAHDGREGLALFAEHKPDIVITDLLMPNMNGLEMTEAILKINPRTPVIITTAFNEIDYPLKAIDLGVEAYVIKPIQTERLTRCLLKCARNLSFEAAYRKGNQLLRLILSSLNEAVFIINAETKQLTYCNQMAETLFGYTQPELIGQMAGILYIDQGHLQRSFADILKTCVDSGSYECQGRLRRKNGEIFPCEHSVRPIIGASATEPLQLVYVVRDITLQKRAENVFLEHQAQLDFLANHDPLTGLSNRRCFQDRLKNALARSRRLKTHLAVLFIDLDKFKPVNDRFGHEVGDDLLRTVAGRLSLIVREQDTLGRFGGDEFVLIIEDVRDVSAVTQVAEKLIRALDDPFEISGHQLCVGASVGISLFPSFTQTATEDGESLIHRADQAMYRAKLHGGDGFCLYEGDTEEFTCQSQQG</sequence>
<dbReference type="Gene3D" id="3.30.450.20">
    <property type="entry name" value="PAS domain"/>
    <property type="match status" value="1"/>
</dbReference>
<dbReference type="Proteomes" id="UP000249396">
    <property type="component" value="Unassembled WGS sequence"/>
</dbReference>
<dbReference type="SUPFAM" id="SSF55785">
    <property type="entry name" value="PYP-like sensor domain (PAS domain)"/>
    <property type="match status" value="1"/>
</dbReference>
<dbReference type="PROSITE" id="PS50112">
    <property type="entry name" value="PAS"/>
    <property type="match status" value="1"/>
</dbReference>
<evidence type="ECO:0000259" key="6">
    <source>
        <dbReference type="PROSITE" id="PS50887"/>
    </source>
</evidence>
<feature type="domain" description="PAC" evidence="5">
    <location>
        <begin position="220"/>
        <end position="273"/>
    </location>
</feature>
<dbReference type="InterPro" id="IPR000014">
    <property type="entry name" value="PAS"/>
</dbReference>
<protein>
    <recommendedName>
        <fullName evidence="9">Diguanylate cyclase</fullName>
    </recommendedName>
</protein>
<dbReference type="NCBIfam" id="TIGR00229">
    <property type="entry name" value="sensory_box"/>
    <property type="match status" value="1"/>
</dbReference>
<dbReference type="GO" id="GO:0006355">
    <property type="term" value="P:regulation of DNA-templated transcription"/>
    <property type="evidence" value="ECO:0007669"/>
    <property type="project" value="InterPro"/>
</dbReference>
<dbReference type="Gene3D" id="3.40.50.2300">
    <property type="match status" value="1"/>
</dbReference>
<dbReference type="InterPro" id="IPR043128">
    <property type="entry name" value="Rev_trsase/Diguanyl_cyclase"/>
</dbReference>
<dbReference type="CDD" id="cd00130">
    <property type="entry name" value="PAS"/>
    <property type="match status" value="1"/>
</dbReference>
<dbReference type="AlphaFoldDB" id="A0A2W4QTT7"/>
<comment type="cofactor">
    <cofactor evidence="1">
        <name>Mg(2+)</name>
        <dbReference type="ChEBI" id="CHEBI:18420"/>
    </cofactor>
</comment>
<dbReference type="NCBIfam" id="TIGR00254">
    <property type="entry name" value="GGDEF"/>
    <property type="match status" value="1"/>
</dbReference>
<evidence type="ECO:0000259" key="5">
    <source>
        <dbReference type="PROSITE" id="PS50113"/>
    </source>
</evidence>
<dbReference type="InterPro" id="IPR035965">
    <property type="entry name" value="PAS-like_dom_sf"/>
</dbReference>
<feature type="modified residue" description="4-aspartylphosphate" evidence="2">
    <location>
        <position position="68"/>
    </location>
</feature>
<feature type="domain" description="PAS" evidence="4">
    <location>
        <begin position="145"/>
        <end position="191"/>
    </location>
</feature>
<evidence type="ECO:0008006" key="9">
    <source>
        <dbReference type="Google" id="ProtNLM"/>
    </source>
</evidence>
<gene>
    <name evidence="7" type="ORF">DM484_20145</name>
</gene>
<evidence type="ECO:0000313" key="7">
    <source>
        <dbReference type="EMBL" id="PZN74883.1"/>
    </source>
</evidence>
<dbReference type="SMART" id="SM00267">
    <property type="entry name" value="GGDEF"/>
    <property type="match status" value="1"/>
</dbReference>
<dbReference type="PROSITE" id="PS50113">
    <property type="entry name" value="PAC"/>
    <property type="match status" value="1"/>
</dbReference>
<dbReference type="Pfam" id="PF00990">
    <property type="entry name" value="GGDEF"/>
    <property type="match status" value="1"/>
</dbReference>
<dbReference type="InterPro" id="IPR011006">
    <property type="entry name" value="CheY-like_superfamily"/>
</dbReference>
<dbReference type="SMART" id="SM00086">
    <property type="entry name" value="PAC"/>
    <property type="match status" value="1"/>
</dbReference>
<dbReference type="InterPro" id="IPR001789">
    <property type="entry name" value="Sig_transdc_resp-reg_receiver"/>
</dbReference>
<evidence type="ECO:0000313" key="8">
    <source>
        <dbReference type="Proteomes" id="UP000249396"/>
    </source>
</evidence>
<organism evidence="7 8">
    <name type="scientific">Candidatus Methylumidiphilus alinenensis</name>
    <dbReference type="NCBI Taxonomy" id="2202197"/>
    <lineage>
        <taxon>Bacteria</taxon>
        <taxon>Pseudomonadati</taxon>
        <taxon>Pseudomonadota</taxon>
        <taxon>Gammaproteobacteria</taxon>
        <taxon>Methylococcales</taxon>
        <taxon>Candidatus Methylumidiphilus</taxon>
    </lineage>
</organism>
<comment type="caution">
    <text evidence="7">The sequence shown here is derived from an EMBL/GenBank/DDBJ whole genome shotgun (WGS) entry which is preliminary data.</text>
</comment>
<evidence type="ECO:0000259" key="4">
    <source>
        <dbReference type="PROSITE" id="PS50112"/>
    </source>
</evidence>
<evidence type="ECO:0000256" key="2">
    <source>
        <dbReference type="PROSITE-ProRule" id="PRU00169"/>
    </source>
</evidence>
<dbReference type="InterPro" id="IPR000700">
    <property type="entry name" value="PAS-assoc_C"/>
</dbReference>
<dbReference type="EMBL" id="QJPH01000409">
    <property type="protein sequence ID" value="PZN74883.1"/>
    <property type="molecule type" value="Genomic_DNA"/>
</dbReference>
<dbReference type="PROSITE" id="PS50887">
    <property type="entry name" value="GGDEF"/>
    <property type="match status" value="1"/>
</dbReference>
<dbReference type="PANTHER" id="PTHR46663:SF3">
    <property type="entry name" value="SLL0267 PROTEIN"/>
    <property type="match status" value="1"/>
</dbReference>
<dbReference type="GO" id="GO:0000160">
    <property type="term" value="P:phosphorelay signal transduction system"/>
    <property type="evidence" value="ECO:0007669"/>
    <property type="project" value="InterPro"/>
</dbReference>